<evidence type="ECO:0000256" key="1">
    <source>
        <dbReference type="ARBA" id="ARBA00005059"/>
    </source>
</evidence>
<evidence type="ECO:0000256" key="2">
    <source>
        <dbReference type="ARBA" id="ARBA00005916"/>
    </source>
</evidence>
<comment type="pathway">
    <text evidence="1 8">Porphyrin-containing compound metabolism; protoporphyrin-IX biosynthesis; 5-aminolevulinate from L-glutamyl-tRNA(Glu): step 1/2.</text>
</comment>
<evidence type="ECO:0000256" key="12">
    <source>
        <dbReference type="PIRSR" id="PIRSR000445-4"/>
    </source>
</evidence>
<evidence type="ECO:0000256" key="13">
    <source>
        <dbReference type="SAM" id="MobiDB-lite"/>
    </source>
</evidence>
<evidence type="ECO:0000259" key="16">
    <source>
        <dbReference type="Pfam" id="PF05201"/>
    </source>
</evidence>
<feature type="binding site" evidence="8 10">
    <location>
        <begin position="53"/>
        <end position="56"/>
    </location>
    <ligand>
        <name>substrate</name>
    </ligand>
</feature>
<dbReference type="SUPFAM" id="SSF51735">
    <property type="entry name" value="NAD(P)-binding Rossmann-fold domains"/>
    <property type="match status" value="1"/>
</dbReference>
<evidence type="ECO:0000256" key="11">
    <source>
        <dbReference type="PIRSR" id="PIRSR000445-3"/>
    </source>
</evidence>
<dbReference type="HAMAP" id="MF_00087">
    <property type="entry name" value="Glu_tRNA_reductase"/>
    <property type="match status" value="1"/>
</dbReference>
<dbReference type="Proteomes" id="UP000313849">
    <property type="component" value="Unassembled WGS sequence"/>
</dbReference>
<dbReference type="InterPro" id="IPR015896">
    <property type="entry name" value="4pyrrol_synth_GluRdtase_dimer"/>
</dbReference>
<sequence length="437" mass="45641">MTPVLLALSLTHASAGFDVLERATAAVAGLSRRELVESTLARDEVSGAVVVSTCNRLEAYLDVPAEHADEAATHIVRALAQRSGLPDLGHGVRARTDGDAVHHLFAVASGLDSLVLGESEITGQVSRAYDEARRLGATTPALDQVFQRAIRTSREGRSHAPAQPDASVVHLALDLAASRIADWRATRVLLVGTGAHARTAVRALGERGARRVAVWSGTGRAEAFALRHGLTPAAGALADAVAEADLVLTCTSRTALGLCDVTAHRLLVIDLGLPRNVDPAVGELPGVELLDLATIARHADVPGLGGGVERDGEELANVRDAVVRYVADVDAAPAVVALRRHVEELLESELVRARRRAHDEHEAARTEAALRHLVGVLLHTPSIRARELAADGELGAFAAGVEAVFGLGAVRDGDGARPAEGDGEHGGTSEGEEQARG</sequence>
<feature type="binding site" evidence="8 11">
    <location>
        <begin position="192"/>
        <end position="197"/>
    </location>
    <ligand>
        <name>NADP(+)</name>
        <dbReference type="ChEBI" id="CHEBI:58349"/>
    </ligand>
</feature>
<dbReference type="Pfam" id="PF00745">
    <property type="entry name" value="GlutR_dimer"/>
    <property type="match status" value="1"/>
</dbReference>
<comment type="function">
    <text evidence="8">Catalyzes the NADPH-dependent reduction of glutamyl-tRNA(Glu) to glutamate 1-semialdehyde (GSA).</text>
</comment>
<dbReference type="InterPro" id="IPR036343">
    <property type="entry name" value="GluRdtase_N_sf"/>
</dbReference>
<dbReference type="GO" id="GO:0008883">
    <property type="term" value="F:glutamyl-tRNA reductase activity"/>
    <property type="evidence" value="ECO:0007669"/>
    <property type="project" value="UniProtKB-UniRule"/>
</dbReference>
<name>A0A5C5BBH9_9MICO</name>
<feature type="binding site" evidence="8 10">
    <location>
        <position position="124"/>
    </location>
    <ligand>
        <name>substrate</name>
    </ligand>
</feature>
<gene>
    <name evidence="8" type="primary">hemA</name>
    <name evidence="17" type="ORF">FH969_07620</name>
</gene>
<dbReference type="GO" id="GO:0050661">
    <property type="term" value="F:NADP binding"/>
    <property type="evidence" value="ECO:0007669"/>
    <property type="project" value="InterPro"/>
</dbReference>
<organism evidence="17 18">
    <name type="scientific">Miniimonas arenae</name>
    <dbReference type="NCBI Taxonomy" id="676201"/>
    <lineage>
        <taxon>Bacteria</taxon>
        <taxon>Bacillati</taxon>
        <taxon>Actinomycetota</taxon>
        <taxon>Actinomycetes</taxon>
        <taxon>Micrococcales</taxon>
        <taxon>Beutenbergiaceae</taxon>
        <taxon>Miniimonas</taxon>
    </lineage>
</organism>
<dbReference type="SUPFAM" id="SSF69075">
    <property type="entry name" value="Glutamyl tRNA-reductase dimerization domain"/>
    <property type="match status" value="1"/>
</dbReference>
<dbReference type="InterPro" id="IPR000343">
    <property type="entry name" value="4pyrrol_synth_GluRdtase"/>
</dbReference>
<feature type="domain" description="Quinate/shikimate 5-dehydrogenase/glutamyl-tRNA reductase" evidence="15">
    <location>
        <begin position="175"/>
        <end position="292"/>
    </location>
</feature>
<dbReference type="Gene3D" id="3.40.50.720">
    <property type="entry name" value="NAD(P)-binding Rossmann-like Domain"/>
    <property type="match status" value="1"/>
</dbReference>
<keyword evidence="4 8" id="KW-0521">NADP</keyword>
<evidence type="ECO:0000256" key="3">
    <source>
        <dbReference type="ARBA" id="ARBA00012970"/>
    </source>
</evidence>
<dbReference type="Pfam" id="PF01488">
    <property type="entry name" value="Shikimate_DH"/>
    <property type="match status" value="1"/>
</dbReference>
<dbReference type="PANTHER" id="PTHR43013:SF1">
    <property type="entry name" value="GLUTAMYL-TRNA REDUCTASE"/>
    <property type="match status" value="1"/>
</dbReference>
<dbReference type="NCBIfam" id="NF000750">
    <property type="entry name" value="PRK00045.3-4"/>
    <property type="match status" value="1"/>
</dbReference>
<dbReference type="Pfam" id="PF05201">
    <property type="entry name" value="GlutR_N"/>
    <property type="match status" value="1"/>
</dbReference>
<comment type="miscellaneous">
    <text evidence="8">During catalysis, the active site Cys acts as a nucleophile attacking the alpha-carbonyl group of tRNA-bound glutamate with the formation of a thioester intermediate between enzyme and glutamate, and the concomitant release of tRNA(Glu). The thioester intermediate is finally reduced by direct hydride transfer from NADPH, to form the product GSA.</text>
</comment>
<feature type="region of interest" description="Disordered" evidence="13">
    <location>
        <begin position="412"/>
        <end position="437"/>
    </location>
</feature>
<dbReference type="UniPathway" id="UPA00251">
    <property type="reaction ID" value="UER00316"/>
</dbReference>
<comment type="subunit">
    <text evidence="8">Homodimer.</text>
</comment>
<dbReference type="FunFam" id="3.30.460.30:FF:000001">
    <property type="entry name" value="Glutamyl-tRNA reductase"/>
    <property type="match status" value="1"/>
</dbReference>
<accession>A0A5C5BBH9</accession>
<evidence type="ECO:0000256" key="7">
    <source>
        <dbReference type="ARBA" id="ARBA00047464"/>
    </source>
</evidence>
<comment type="caution">
    <text evidence="17">The sequence shown here is derived from an EMBL/GenBank/DDBJ whole genome shotgun (WGS) entry which is preliminary data.</text>
</comment>
<evidence type="ECO:0000259" key="15">
    <source>
        <dbReference type="Pfam" id="PF01488"/>
    </source>
</evidence>
<keyword evidence="6 8" id="KW-0627">Porphyrin biosynthesis</keyword>
<keyword evidence="18" id="KW-1185">Reference proteome</keyword>
<dbReference type="InterPro" id="IPR036453">
    <property type="entry name" value="GluRdtase_dimer_dom_sf"/>
</dbReference>
<feature type="binding site" evidence="8 10">
    <location>
        <position position="113"/>
    </location>
    <ligand>
        <name>substrate</name>
    </ligand>
</feature>
<comment type="domain">
    <text evidence="8">Possesses an unusual extended V-shaped dimeric structure with each monomer consisting of three distinct domains arranged along a curved 'spinal' alpha-helix. The N-terminal catalytic domain specifically recognizes the glutamate moiety of the substrate. The second domain is the NADPH-binding domain, and the third C-terminal domain is responsible for dimerization.</text>
</comment>
<evidence type="ECO:0000256" key="9">
    <source>
        <dbReference type="PIRSR" id="PIRSR000445-1"/>
    </source>
</evidence>
<keyword evidence="5 8" id="KW-0560">Oxidoreductase</keyword>
<dbReference type="PANTHER" id="PTHR43013">
    <property type="entry name" value="GLUTAMYL-TRNA REDUCTASE"/>
    <property type="match status" value="1"/>
</dbReference>
<protein>
    <recommendedName>
        <fullName evidence="3 8">Glutamyl-tRNA reductase</fullName>
        <shortName evidence="8">GluTR</shortName>
        <ecNumber evidence="3 8">1.2.1.70</ecNumber>
    </recommendedName>
</protein>
<feature type="domain" description="Tetrapyrrole biosynthesis glutamyl-tRNA reductase dimerisation" evidence="14">
    <location>
        <begin position="328"/>
        <end position="407"/>
    </location>
</feature>
<evidence type="ECO:0000256" key="10">
    <source>
        <dbReference type="PIRSR" id="PIRSR000445-2"/>
    </source>
</evidence>
<comment type="catalytic activity">
    <reaction evidence="7 8">
        <text>(S)-4-amino-5-oxopentanoate + tRNA(Glu) + NADP(+) = L-glutamyl-tRNA(Glu) + NADPH + H(+)</text>
        <dbReference type="Rhea" id="RHEA:12344"/>
        <dbReference type="Rhea" id="RHEA-COMP:9663"/>
        <dbReference type="Rhea" id="RHEA-COMP:9680"/>
        <dbReference type="ChEBI" id="CHEBI:15378"/>
        <dbReference type="ChEBI" id="CHEBI:57501"/>
        <dbReference type="ChEBI" id="CHEBI:57783"/>
        <dbReference type="ChEBI" id="CHEBI:58349"/>
        <dbReference type="ChEBI" id="CHEBI:78442"/>
        <dbReference type="ChEBI" id="CHEBI:78520"/>
        <dbReference type="EC" id="1.2.1.70"/>
    </reaction>
</comment>
<dbReference type="SUPFAM" id="SSF69742">
    <property type="entry name" value="Glutamyl tRNA-reductase catalytic, N-terminal domain"/>
    <property type="match status" value="1"/>
</dbReference>
<evidence type="ECO:0000256" key="5">
    <source>
        <dbReference type="ARBA" id="ARBA00023002"/>
    </source>
</evidence>
<evidence type="ECO:0000313" key="18">
    <source>
        <dbReference type="Proteomes" id="UP000313849"/>
    </source>
</evidence>
<feature type="domain" description="Glutamyl-tRNA reductase N-terminal" evidence="16">
    <location>
        <begin position="9"/>
        <end position="158"/>
    </location>
</feature>
<dbReference type="InterPro" id="IPR036291">
    <property type="entry name" value="NAD(P)-bd_dom_sf"/>
</dbReference>
<evidence type="ECO:0000259" key="14">
    <source>
        <dbReference type="Pfam" id="PF00745"/>
    </source>
</evidence>
<dbReference type="OrthoDB" id="110209at2"/>
<feature type="active site" description="Nucleophile" evidence="8 9">
    <location>
        <position position="54"/>
    </location>
</feature>
<evidence type="ECO:0000256" key="4">
    <source>
        <dbReference type="ARBA" id="ARBA00022857"/>
    </source>
</evidence>
<proteinExistence type="inferred from homology"/>
<evidence type="ECO:0000313" key="17">
    <source>
        <dbReference type="EMBL" id="TNU74692.1"/>
    </source>
</evidence>
<dbReference type="InterPro" id="IPR006151">
    <property type="entry name" value="Shikm_DH/Glu-tRNA_Rdtase"/>
</dbReference>
<evidence type="ECO:0000256" key="8">
    <source>
        <dbReference type="HAMAP-Rule" id="MF_00087"/>
    </source>
</evidence>
<dbReference type="Gene3D" id="3.30.460.30">
    <property type="entry name" value="Glutamyl-tRNA reductase, N-terminal domain"/>
    <property type="match status" value="1"/>
</dbReference>
<dbReference type="AlphaFoldDB" id="A0A5C5BBH9"/>
<feature type="site" description="Important for activity" evidence="8 12">
    <location>
        <position position="103"/>
    </location>
</feature>
<reference evidence="17 18" key="1">
    <citation type="submission" date="2019-06" db="EMBL/GenBank/DDBJ databases">
        <title>Draft genome sequence of Miniimonas arenae KCTC 19750T isolated from sea sand.</title>
        <authorList>
            <person name="Park S.-J."/>
        </authorList>
    </citation>
    <scope>NUCLEOTIDE SEQUENCE [LARGE SCALE GENOMIC DNA]</scope>
    <source>
        <strain evidence="17 18">KCTC 19750</strain>
    </source>
</reference>
<comment type="similarity">
    <text evidence="2 8">Belongs to the glutamyl-tRNA reductase family.</text>
</comment>
<dbReference type="PIRSF" id="PIRSF000445">
    <property type="entry name" value="4pyrrol_synth_GluRdtase"/>
    <property type="match status" value="1"/>
</dbReference>
<dbReference type="EMBL" id="VENP01000023">
    <property type="protein sequence ID" value="TNU74692.1"/>
    <property type="molecule type" value="Genomic_DNA"/>
</dbReference>
<feature type="binding site" evidence="8 10">
    <location>
        <begin position="118"/>
        <end position="120"/>
    </location>
    <ligand>
        <name>substrate</name>
    </ligand>
</feature>
<dbReference type="GO" id="GO:0019353">
    <property type="term" value="P:protoporphyrinogen IX biosynthetic process from glutamate"/>
    <property type="evidence" value="ECO:0007669"/>
    <property type="project" value="TreeGrafter"/>
</dbReference>
<dbReference type="EC" id="1.2.1.70" evidence="3 8"/>
<dbReference type="InterPro" id="IPR015895">
    <property type="entry name" value="4pyrrol_synth_GluRdtase_N"/>
</dbReference>
<evidence type="ECO:0000256" key="6">
    <source>
        <dbReference type="ARBA" id="ARBA00023244"/>
    </source>
</evidence>